<reference evidence="2 3" key="1">
    <citation type="submission" date="2017-06" db="EMBL/GenBank/DDBJ databases">
        <title>Comparative genomic analysis of Ambrosia Fusariam Clade fungi.</title>
        <authorList>
            <person name="Stajich J.E."/>
            <person name="Carrillo J."/>
            <person name="Kijimoto T."/>
            <person name="Eskalen A."/>
            <person name="O'Donnell K."/>
            <person name="Kasson M."/>
        </authorList>
    </citation>
    <scope>NUCLEOTIDE SEQUENCE [LARGE SCALE GENOMIC DNA]</scope>
    <source>
        <strain evidence="2 3">NRRL62584</strain>
    </source>
</reference>
<keyword evidence="1" id="KW-1133">Transmembrane helix</keyword>
<evidence type="ECO:0000256" key="1">
    <source>
        <dbReference type="SAM" id="Phobius"/>
    </source>
</evidence>
<gene>
    <name evidence="2" type="ORF">CEP54_009467</name>
</gene>
<protein>
    <submittedName>
        <fullName evidence="2">Uncharacterized protein</fullName>
    </submittedName>
</protein>
<dbReference type="STRING" id="1325734.A0A428PQG1"/>
<dbReference type="Proteomes" id="UP000288168">
    <property type="component" value="Unassembled WGS sequence"/>
</dbReference>
<keyword evidence="1" id="KW-0812">Transmembrane</keyword>
<sequence>MDLNVESAYEPYSHQGRFHEEAHGSGDKLFAAISDQQLLLKRKKAEQGTQRAIEGLRLVMRILELLLDLSTLALMLHAAIVWWTTRNKIVDNGSGWRVIQWPHTDMRPTWTMMGVAVGTTLAHVVSLITQCRKFRSMREGAWRTRAVYARSTFITAAWSAALAYFKMSNENAKRTRHWDLWSWTCNVRNEQGGEIPWNSLCTEMNYCFIACLVAVPMEVIGLIIFILSHQSSKRRGKYGVLKG</sequence>
<dbReference type="OrthoDB" id="5400774at2759"/>
<dbReference type="EMBL" id="NKCI01000103">
    <property type="protein sequence ID" value="RSL55230.1"/>
    <property type="molecule type" value="Genomic_DNA"/>
</dbReference>
<feature type="transmembrane region" description="Helical" evidence="1">
    <location>
        <begin position="65"/>
        <end position="84"/>
    </location>
</feature>
<accession>A0A428PQG1</accession>
<dbReference type="PANTHER" id="PTHR42069">
    <property type="entry name" value="HYPHAL ANASTAMOSIS-8 PROTEIN"/>
    <property type="match status" value="1"/>
</dbReference>
<proteinExistence type="predicted"/>
<evidence type="ECO:0000313" key="2">
    <source>
        <dbReference type="EMBL" id="RSL55230.1"/>
    </source>
</evidence>
<comment type="caution">
    <text evidence="2">The sequence shown here is derived from an EMBL/GenBank/DDBJ whole genome shotgun (WGS) entry which is preliminary data.</text>
</comment>
<dbReference type="PANTHER" id="PTHR42069:SF1">
    <property type="entry name" value="MARVEL DOMAIN-CONTAINING PROTEIN"/>
    <property type="match status" value="1"/>
</dbReference>
<feature type="transmembrane region" description="Helical" evidence="1">
    <location>
        <begin position="148"/>
        <end position="165"/>
    </location>
</feature>
<keyword evidence="3" id="KW-1185">Reference proteome</keyword>
<evidence type="ECO:0000313" key="3">
    <source>
        <dbReference type="Proteomes" id="UP000288168"/>
    </source>
</evidence>
<feature type="transmembrane region" description="Helical" evidence="1">
    <location>
        <begin position="206"/>
        <end position="227"/>
    </location>
</feature>
<keyword evidence="1" id="KW-0472">Membrane</keyword>
<dbReference type="AlphaFoldDB" id="A0A428PQG1"/>
<feature type="transmembrane region" description="Helical" evidence="1">
    <location>
        <begin position="110"/>
        <end position="128"/>
    </location>
</feature>
<organism evidence="2 3">
    <name type="scientific">Fusarium duplospermum</name>
    <dbReference type="NCBI Taxonomy" id="1325734"/>
    <lineage>
        <taxon>Eukaryota</taxon>
        <taxon>Fungi</taxon>
        <taxon>Dikarya</taxon>
        <taxon>Ascomycota</taxon>
        <taxon>Pezizomycotina</taxon>
        <taxon>Sordariomycetes</taxon>
        <taxon>Hypocreomycetidae</taxon>
        <taxon>Hypocreales</taxon>
        <taxon>Nectriaceae</taxon>
        <taxon>Fusarium</taxon>
        <taxon>Fusarium solani species complex</taxon>
    </lineage>
</organism>
<name>A0A428PQG1_9HYPO</name>